<evidence type="ECO:0000256" key="12">
    <source>
        <dbReference type="ARBA" id="ARBA00042242"/>
    </source>
</evidence>
<feature type="domain" description="ATP-grasp" evidence="16">
    <location>
        <begin position="107"/>
        <end position="319"/>
    </location>
</feature>
<dbReference type="FunFam" id="3.30.470.20:FF:000018">
    <property type="entry name" value="Trifunctional purine biosynthetic protein adenosine-3"/>
    <property type="match status" value="1"/>
</dbReference>
<evidence type="ECO:0000256" key="6">
    <source>
        <dbReference type="ARBA" id="ARBA00022723"/>
    </source>
</evidence>
<dbReference type="KEGG" id="rlc:K227x_08630"/>
<reference evidence="17 18" key="1">
    <citation type="submission" date="2019-02" db="EMBL/GenBank/DDBJ databases">
        <title>Deep-cultivation of Planctomycetes and their phenomic and genomic characterization uncovers novel biology.</title>
        <authorList>
            <person name="Wiegand S."/>
            <person name="Jogler M."/>
            <person name="Boedeker C."/>
            <person name="Pinto D."/>
            <person name="Vollmers J."/>
            <person name="Rivas-Marin E."/>
            <person name="Kohn T."/>
            <person name="Peeters S.H."/>
            <person name="Heuer A."/>
            <person name="Rast P."/>
            <person name="Oberbeckmann S."/>
            <person name="Bunk B."/>
            <person name="Jeske O."/>
            <person name="Meyerdierks A."/>
            <person name="Storesund J.E."/>
            <person name="Kallscheuer N."/>
            <person name="Luecker S."/>
            <person name="Lage O.M."/>
            <person name="Pohl T."/>
            <person name="Merkel B.J."/>
            <person name="Hornburger P."/>
            <person name="Mueller R.-W."/>
            <person name="Bruemmer F."/>
            <person name="Labrenz M."/>
            <person name="Spormann A.M."/>
            <person name="Op den Camp H."/>
            <person name="Overmann J."/>
            <person name="Amann R."/>
            <person name="Jetten M.S.M."/>
            <person name="Mascher T."/>
            <person name="Medema M.H."/>
            <person name="Devos D.P."/>
            <person name="Kaster A.-K."/>
            <person name="Ovreas L."/>
            <person name="Rohde M."/>
            <person name="Galperin M.Y."/>
            <person name="Jogler C."/>
        </authorList>
    </citation>
    <scope>NUCLEOTIDE SEQUENCE [LARGE SCALE GENOMIC DNA]</scope>
    <source>
        <strain evidence="17 18">K22_7</strain>
    </source>
</reference>
<evidence type="ECO:0000256" key="7">
    <source>
        <dbReference type="ARBA" id="ARBA00022741"/>
    </source>
</evidence>
<evidence type="ECO:0000256" key="8">
    <source>
        <dbReference type="ARBA" id="ARBA00022755"/>
    </source>
</evidence>
<dbReference type="SUPFAM" id="SSF56059">
    <property type="entry name" value="Glutathione synthetase ATP-binding domain-like"/>
    <property type="match status" value="1"/>
</dbReference>
<dbReference type="GO" id="GO:0004637">
    <property type="term" value="F:phosphoribosylamine-glycine ligase activity"/>
    <property type="evidence" value="ECO:0007669"/>
    <property type="project" value="UniProtKB-UniRule"/>
</dbReference>
<evidence type="ECO:0000256" key="5">
    <source>
        <dbReference type="ARBA" id="ARBA00022598"/>
    </source>
</evidence>
<sequence length="430" mass="46100">MKVLVVGGGGREHALAWKISQSPRVEQVFVAPGNAGTARDATNVPIAATDKPALIAFAQKESIDLVIVGPEAPLVDGMVDEMEEAGLRVFGPSKAAAELEGSKVFCKNLLYTANIPTASYRTFRSGEEASRYIWDRYGDPSEPVPVVVKADGLAAGKGVIVCSTRQEALDAIDRIASQREFGDAGKELIIEERLIGQEASVLAITDGETIVTLPAAQDHKPAYDGDTGPNTGGMGAYCPTPIIDEELMSKVESDVLVPIVHAMKRARRPFKGVLYAGLMLTAAGPKVLEFNVRFGDPECQPLLMRLKTDLVDVIEAAVDGRLGELAPLEWDDRPSICVVMASEGYPGDYEKGRPIKGLDAADAIEDVKVFHAGTKLVDGEVTNDGGRVLGVTAMGDTIAKAKLQAYRGVKEIRWQGAWCRKDISDKARLQ</sequence>
<keyword evidence="6" id="KW-0479">Metal-binding</keyword>
<dbReference type="Proteomes" id="UP000318538">
    <property type="component" value="Chromosome"/>
</dbReference>
<dbReference type="Gene3D" id="3.90.600.10">
    <property type="entry name" value="Phosphoribosylglycinamide synthetase, C-terminal domain"/>
    <property type="match status" value="1"/>
</dbReference>
<dbReference type="Gene3D" id="3.30.470.20">
    <property type="entry name" value="ATP-grasp fold, B domain"/>
    <property type="match status" value="1"/>
</dbReference>
<dbReference type="FunFam" id="3.40.50.20:FF:000006">
    <property type="entry name" value="Phosphoribosylamine--glycine ligase, chloroplastic"/>
    <property type="match status" value="1"/>
</dbReference>
<keyword evidence="7 15" id="KW-0547">Nucleotide-binding</keyword>
<dbReference type="HAMAP" id="MF_00138">
    <property type="entry name" value="GARS"/>
    <property type="match status" value="1"/>
</dbReference>
<dbReference type="Gene3D" id="3.40.50.20">
    <property type="match status" value="1"/>
</dbReference>
<evidence type="ECO:0000313" key="17">
    <source>
        <dbReference type="EMBL" id="QDT02486.1"/>
    </source>
</evidence>
<evidence type="ECO:0000256" key="9">
    <source>
        <dbReference type="ARBA" id="ARBA00022840"/>
    </source>
</evidence>
<proteinExistence type="inferred from homology"/>
<dbReference type="NCBIfam" id="TIGR00877">
    <property type="entry name" value="purD"/>
    <property type="match status" value="1"/>
</dbReference>
<dbReference type="PANTHER" id="PTHR43472">
    <property type="entry name" value="PHOSPHORIBOSYLAMINE--GLYCINE LIGASE"/>
    <property type="match status" value="1"/>
</dbReference>
<dbReference type="InterPro" id="IPR020562">
    <property type="entry name" value="PRibGlycinamide_synth_N"/>
</dbReference>
<keyword evidence="8 14" id="KW-0658">Purine biosynthesis</keyword>
<name>A0A517N5S0_9BACT</name>
<dbReference type="SUPFAM" id="SSF52440">
    <property type="entry name" value="PreATP-grasp domain"/>
    <property type="match status" value="1"/>
</dbReference>
<comment type="catalytic activity">
    <reaction evidence="14">
        <text>5-phospho-beta-D-ribosylamine + glycine + ATP = N(1)-(5-phospho-beta-D-ribosyl)glycinamide + ADP + phosphate + H(+)</text>
        <dbReference type="Rhea" id="RHEA:17453"/>
        <dbReference type="ChEBI" id="CHEBI:15378"/>
        <dbReference type="ChEBI" id="CHEBI:30616"/>
        <dbReference type="ChEBI" id="CHEBI:43474"/>
        <dbReference type="ChEBI" id="CHEBI:57305"/>
        <dbReference type="ChEBI" id="CHEBI:58681"/>
        <dbReference type="ChEBI" id="CHEBI:143788"/>
        <dbReference type="ChEBI" id="CHEBI:456216"/>
        <dbReference type="EC" id="6.3.4.13"/>
    </reaction>
</comment>
<keyword evidence="5 14" id="KW-0436">Ligase</keyword>
<dbReference type="EC" id="6.3.4.13" evidence="4 14"/>
<dbReference type="InterPro" id="IPR020559">
    <property type="entry name" value="PRibGlycinamide_synth_CS"/>
</dbReference>
<accession>A0A517N5S0</accession>
<keyword evidence="18" id="KW-1185">Reference proteome</keyword>
<organism evidence="17 18">
    <name type="scientific">Rubripirellula lacrimiformis</name>
    <dbReference type="NCBI Taxonomy" id="1930273"/>
    <lineage>
        <taxon>Bacteria</taxon>
        <taxon>Pseudomonadati</taxon>
        <taxon>Planctomycetota</taxon>
        <taxon>Planctomycetia</taxon>
        <taxon>Pirellulales</taxon>
        <taxon>Pirellulaceae</taxon>
        <taxon>Rubripirellula</taxon>
    </lineage>
</organism>
<comment type="similarity">
    <text evidence="11 14">Belongs to the GARS family.</text>
</comment>
<dbReference type="InterPro" id="IPR020560">
    <property type="entry name" value="PRibGlycinamide_synth_C-dom"/>
</dbReference>
<comment type="cofactor">
    <cofactor evidence="1">
        <name>Mn(2+)</name>
        <dbReference type="ChEBI" id="CHEBI:29035"/>
    </cofactor>
</comment>
<evidence type="ECO:0000256" key="11">
    <source>
        <dbReference type="ARBA" id="ARBA00038345"/>
    </source>
</evidence>
<dbReference type="AlphaFoldDB" id="A0A517N5S0"/>
<dbReference type="InterPro" id="IPR037123">
    <property type="entry name" value="PRibGlycinamide_synth_C_sf"/>
</dbReference>
<dbReference type="InterPro" id="IPR020561">
    <property type="entry name" value="PRibGlycinamid_synth_ATP-grasp"/>
</dbReference>
<keyword evidence="10" id="KW-0464">Manganese</keyword>
<dbReference type="Pfam" id="PF02843">
    <property type="entry name" value="GARS_C"/>
    <property type="match status" value="1"/>
</dbReference>
<dbReference type="GO" id="GO:0046872">
    <property type="term" value="F:metal ion binding"/>
    <property type="evidence" value="ECO:0007669"/>
    <property type="project" value="UniProtKB-KW"/>
</dbReference>
<evidence type="ECO:0000256" key="1">
    <source>
        <dbReference type="ARBA" id="ARBA00001936"/>
    </source>
</evidence>
<dbReference type="Pfam" id="PF02844">
    <property type="entry name" value="GARS_N"/>
    <property type="match status" value="1"/>
</dbReference>
<comment type="cofactor">
    <cofactor evidence="2">
        <name>Mg(2+)</name>
        <dbReference type="ChEBI" id="CHEBI:18420"/>
    </cofactor>
</comment>
<evidence type="ECO:0000256" key="13">
    <source>
        <dbReference type="ARBA" id="ARBA00042864"/>
    </source>
</evidence>
<dbReference type="SUPFAM" id="SSF51246">
    <property type="entry name" value="Rudiment single hybrid motif"/>
    <property type="match status" value="1"/>
</dbReference>
<dbReference type="PROSITE" id="PS00184">
    <property type="entry name" value="GARS"/>
    <property type="match status" value="1"/>
</dbReference>
<dbReference type="InterPro" id="IPR013815">
    <property type="entry name" value="ATP_grasp_subdomain_1"/>
</dbReference>
<dbReference type="UniPathway" id="UPA00074">
    <property type="reaction ID" value="UER00125"/>
</dbReference>
<dbReference type="Gene3D" id="3.30.1490.20">
    <property type="entry name" value="ATP-grasp fold, A domain"/>
    <property type="match status" value="1"/>
</dbReference>
<dbReference type="InterPro" id="IPR011761">
    <property type="entry name" value="ATP-grasp"/>
</dbReference>
<dbReference type="GO" id="GO:0009113">
    <property type="term" value="P:purine nucleobase biosynthetic process"/>
    <property type="evidence" value="ECO:0007669"/>
    <property type="project" value="InterPro"/>
</dbReference>
<dbReference type="InterPro" id="IPR011054">
    <property type="entry name" value="Rudment_hybrid_motif"/>
</dbReference>
<dbReference type="EMBL" id="CP036525">
    <property type="protein sequence ID" value="QDT02486.1"/>
    <property type="molecule type" value="Genomic_DNA"/>
</dbReference>
<keyword evidence="9 15" id="KW-0067">ATP-binding</keyword>
<dbReference type="GO" id="GO:0006189">
    <property type="term" value="P:'de novo' IMP biosynthetic process"/>
    <property type="evidence" value="ECO:0007669"/>
    <property type="project" value="UniProtKB-UniRule"/>
</dbReference>
<evidence type="ECO:0000256" key="14">
    <source>
        <dbReference type="HAMAP-Rule" id="MF_00138"/>
    </source>
</evidence>
<evidence type="ECO:0000256" key="10">
    <source>
        <dbReference type="ARBA" id="ARBA00023211"/>
    </source>
</evidence>
<dbReference type="Pfam" id="PF01071">
    <property type="entry name" value="GARS_A"/>
    <property type="match status" value="1"/>
</dbReference>
<evidence type="ECO:0000256" key="4">
    <source>
        <dbReference type="ARBA" id="ARBA00013255"/>
    </source>
</evidence>
<evidence type="ECO:0000259" key="16">
    <source>
        <dbReference type="PROSITE" id="PS50975"/>
    </source>
</evidence>
<dbReference type="FunFam" id="3.90.600.10:FF:000001">
    <property type="entry name" value="Trifunctional purine biosynthetic protein adenosine-3"/>
    <property type="match status" value="1"/>
</dbReference>
<evidence type="ECO:0000256" key="15">
    <source>
        <dbReference type="PROSITE-ProRule" id="PRU00409"/>
    </source>
</evidence>
<protein>
    <recommendedName>
        <fullName evidence="4 14">Phosphoribosylamine--glycine ligase</fullName>
        <ecNumber evidence="4 14">6.3.4.13</ecNumber>
    </recommendedName>
    <alternativeName>
        <fullName evidence="14">GARS</fullName>
    </alternativeName>
    <alternativeName>
        <fullName evidence="12 14">Glycinamide ribonucleotide synthetase</fullName>
    </alternativeName>
    <alternativeName>
        <fullName evidence="13 14">Phosphoribosylglycinamide synthetase</fullName>
    </alternativeName>
</protein>
<dbReference type="PANTHER" id="PTHR43472:SF1">
    <property type="entry name" value="PHOSPHORIBOSYLAMINE--GLYCINE LIGASE, CHLOROPLASTIC"/>
    <property type="match status" value="1"/>
</dbReference>
<dbReference type="RefSeq" id="WP_391540439.1">
    <property type="nucleotide sequence ID" value="NZ_CP036525.1"/>
</dbReference>
<evidence type="ECO:0000256" key="2">
    <source>
        <dbReference type="ARBA" id="ARBA00001946"/>
    </source>
</evidence>
<dbReference type="GO" id="GO:0005524">
    <property type="term" value="F:ATP binding"/>
    <property type="evidence" value="ECO:0007669"/>
    <property type="project" value="UniProtKB-UniRule"/>
</dbReference>
<dbReference type="PROSITE" id="PS50975">
    <property type="entry name" value="ATP_GRASP"/>
    <property type="match status" value="1"/>
</dbReference>
<dbReference type="InterPro" id="IPR000115">
    <property type="entry name" value="PRibGlycinamide_synth"/>
</dbReference>
<evidence type="ECO:0000256" key="3">
    <source>
        <dbReference type="ARBA" id="ARBA00005174"/>
    </source>
</evidence>
<dbReference type="SMART" id="SM01209">
    <property type="entry name" value="GARS_A"/>
    <property type="match status" value="1"/>
</dbReference>
<gene>
    <name evidence="14 17" type="primary">purD</name>
    <name evidence="17" type="ORF">K227x_08630</name>
</gene>
<dbReference type="SMART" id="SM01210">
    <property type="entry name" value="GARS_C"/>
    <property type="match status" value="1"/>
</dbReference>
<dbReference type="InterPro" id="IPR016185">
    <property type="entry name" value="PreATP-grasp_dom_sf"/>
</dbReference>
<evidence type="ECO:0000313" key="18">
    <source>
        <dbReference type="Proteomes" id="UP000318538"/>
    </source>
</evidence>
<comment type="pathway">
    <text evidence="3 14">Purine metabolism; IMP biosynthesis via de novo pathway; N(1)-(5-phospho-D-ribosyl)glycinamide from 5-phospho-alpha-D-ribose 1-diphosphate: step 2/2.</text>
</comment>